<dbReference type="GO" id="GO:0000145">
    <property type="term" value="C:exocyst"/>
    <property type="evidence" value="ECO:0007669"/>
    <property type="project" value="TreeGrafter"/>
</dbReference>
<evidence type="ECO:0000256" key="2">
    <source>
        <dbReference type="ARBA" id="ARBA00022448"/>
    </source>
</evidence>
<evidence type="ECO:0000256" key="4">
    <source>
        <dbReference type="ARBA" id="ARBA00023054"/>
    </source>
</evidence>
<feature type="coiled-coil region" evidence="5">
    <location>
        <begin position="282"/>
        <end position="309"/>
    </location>
</feature>
<dbReference type="Pfam" id="PF07393">
    <property type="entry name" value="Sec10_HB"/>
    <property type="match status" value="1"/>
</dbReference>
<dbReference type="GO" id="GO:0006893">
    <property type="term" value="P:Golgi to plasma membrane transport"/>
    <property type="evidence" value="ECO:0007669"/>
    <property type="project" value="TreeGrafter"/>
</dbReference>
<dbReference type="EMBL" id="CAUYUE010000001">
    <property type="protein sequence ID" value="CAK0735635.1"/>
    <property type="molecule type" value="Genomic_DNA"/>
</dbReference>
<dbReference type="AlphaFoldDB" id="A0AAV1HSD2"/>
<feature type="compositionally biased region" description="Polar residues" evidence="6">
    <location>
        <begin position="114"/>
        <end position="145"/>
    </location>
</feature>
<reference evidence="9 10" key="1">
    <citation type="submission" date="2023-10" db="EMBL/GenBank/DDBJ databases">
        <authorList>
            <person name="Maclean D."/>
            <person name="Macfadyen A."/>
        </authorList>
    </citation>
    <scope>NUCLEOTIDE SEQUENCE [LARGE SCALE GENOMIC DNA]</scope>
</reference>
<comment type="similarity">
    <text evidence="1">Belongs to the SEC10 family.</text>
</comment>
<gene>
    <name evidence="9" type="ORF">CVIRNUC_000613</name>
</gene>
<keyword evidence="4 5" id="KW-0175">Coiled coil</keyword>
<dbReference type="InterPro" id="IPR048627">
    <property type="entry name" value="Sec10_HB"/>
</dbReference>
<dbReference type="Pfam" id="PF20667">
    <property type="entry name" value="Sec10_N"/>
    <property type="match status" value="1"/>
</dbReference>
<dbReference type="PANTHER" id="PTHR12100:SF0">
    <property type="entry name" value="EXOCYST COMPLEX COMPONENT 5"/>
    <property type="match status" value="1"/>
</dbReference>
<dbReference type="Proteomes" id="UP001314263">
    <property type="component" value="Unassembled WGS sequence"/>
</dbReference>
<evidence type="ECO:0000313" key="9">
    <source>
        <dbReference type="EMBL" id="CAK0735635.1"/>
    </source>
</evidence>
<dbReference type="InterPro" id="IPR009976">
    <property type="entry name" value="Sec10-like"/>
</dbReference>
<accession>A0AAV1HSD2</accession>
<feature type="domain" description="Exocyst complex component Sec10 N-terminal" evidence="8">
    <location>
        <begin position="283"/>
        <end position="398"/>
    </location>
</feature>
<evidence type="ECO:0000256" key="6">
    <source>
        <dbReference type="SAM" id="MobiDB-lite"/>
    </source>
</evidence>
<evidence type="ECO:0000256" key="3">
    <source>
        <dbReference type="ARBA" id="ARBA00022483"/>
    </source>
</evidence>
<evidence type="ECO:0000256" key="5">
    <source>
        <dbReference type="SAM" id="Coils"/>
    </source>
</evidence>
<feature type="region of interest" description="Disordered" evidence="6">
    <location>
        <begin position="1"/>
        <end position="168"/>
    </location>
</feature>
<dbReference type="PANTHER" id="PTHR12100">
    <property type="entry name" value="SEC10"/>
    <property type="match status" value="1"/>
</dbReference>
<evidence type="ECO:0008006" key="11">
    <source>
        <dbReference type="Google" id="ProtNLM"/>
    </source>
</evidence>
<keyword evidence="2" id="KW-0813">Transport</keyword>
<evidence type="ECO:0000259" key="8">
    <source>
        <dbReference type="Pfam" id="PF20667"/>
    </source>
</evidence>
<sequence length="1029" mass="111397">MSDAQPLARAPKRTALTKGASRLSRANSDTYNELTPPPEKGQPLMRPSRDAAPQRRTAIDGTAGMRGQIARPPSLEGAERGAQGLSRLSGAEGSQNLGQELQRRGQGLARDLSSRQQPLSTPSSGQQLLRSQPATPMRQFQSQRPMQRAGPAPEAKEAAAPPRQAAQELRREYMRPAQAHTSEDVNKQAMALGGQLMMRAAAGQQMKMPAKAGAAQQGAAVVTLDTFLHNFSVSKLMDKIADLEQHDLRAKIAAMSRPQNQQPAQQQKPSAGVAFIQDLQLVDKLLVSFQRAEKEMAELERMVGQKVQSLHERVTAKEDTFREEVLGMEGGLAEAQAAFATLDAQMSRESQTAAKIGDRLHNAEGFRKRALEGVKVITYLQEFASAGSLSQLSDLFQDNNRLAEAAAVTRQIMGIGQELTYAKERVALLDEAPKSNGSIAPQPGSIEQAVAQVEAFRGSLEHRVVARFDEAVSAGDLGGMSECARIMAEFRQGESQLVQRYISTRPMFIDVRELSAGAAASAVTDAASAGVALRDLSQQYKGLLTAVKEEALIMEQVFPCPRTALAIFVQRIFEQRVQAAVDRMLTAPLPNASAEAQQQHLKLLVEVYKRTHNLAEQLQEVVGEGSDVLQMSEGVFVEHLADYPDMELSWLQQLYESSTQEADSSSLNAMMSNMLIPSMSGLNRKAQEKGMSPELVLQFLAWNAEATARCETLSPAGAAPGNVRSLFHSSTVQRACPGCLLEQVASHLISGLSSAVEGCARASSASYGSHSIVSPSHVAIAKAAYNRATDGVGRVLEAVGAASGIIRALQQHYVTIIEPRVEESPTEATACATGLAALVRAVERQVLNALQAALSAFFAQAERTLMAEQRKTDFRPPEDGEPPPLDRPTDACVLVAALLSALLRLAAQHLQASNLASFDTEVGRRAHAMLLTHMQRFTYSATGALRWKRDVTEFAEVLRNSHSPTTNAQMEELAALVNILLVAPDSLIGLVQTSLHMPHRQALTYIRLREDFAVARVDGVPLSKIFAHE</sequence>
<dbReference type="GO" id="GO:0006887">
    <property type="term" value="P:exocytosis"/>
    <property type="evidence" value="ECO:0007669"/>
    <property type="project" value="UniProtKB-KW"/>
</dbReference>
<feature type="compositionally biased region" description="Low complexity" evidence="6">
    <location>
        <begin position="148"/>
        <end position="167"/>
    </location>
</feature>
<feature type="compositionally biased region" description="Polar residues" evidence="6">
    <location>
        <begin position="24"/>
        <end position="33"/>
    </location>
</feature>
<name>A0AAV1HSD2_9CHLO</name>
<dbReference type="InterPro" id="IPR048625">
    <property type="entry name" value="Sec10_N"/>
</dbReference>
<organism evidence="9 10">
    <name type="scientific">Coccomyxa viridis</name>
    <dbReference type="NCBI Taxonomy" id="1274662"/>
    <lineage>
        <taxon>Eukaryota</taxon>
        <taxon>Viridiplantae</taxon>
        <taxon>Chlorophyta</taxon>
        <taxon>core chlorophytes</taxon>
        <taxon>Trebouxiophyceae</taxon>
        <taxon>Trebouxiophyceae incertae sedis</taxon>
        <taxon>Coccomyxaceae</taxon>
        <taxon>Coccomyxa</taxon>
    </lineage>
</organism>
<comment type="caution">
    <text evidence="9">The sequence shown here is derived from an EMBL/GenBank/DDBJ whole genome shotgun (WGS) entry which is preliminary data.</text>
</comment>
<evidence type="ECO:0000256" key="1">
    <source>
        <dbReference type="ARBA" id="ARBA00006572"/>
    </source>
</evidence>
<evidence type="ECO:0000259" key="7">
    <source>
        <dbReference type="Pfam" id="PF07393"/>
    </source>
</evidence>
<keyword evidence="10" id="KW-1185">Reference proteome</keyword>
<evidence type="ECO:0000313" key="10">
    <source>
        <dbReference type="Proteomes" id="UP001314263"/>
    </source>
</evidence>
<keyword evidence="3" id="KW-0268">Exocytosis</keyword>
<protein>
    <recommendedName>
        <fullName evidence="11">Exocyst complex component Sec10</fullName>
    </recommendedName>
</protein>
<proteinExistence type="inferred from homology"/>
<feature type="domain" description="Exocyst complex component Sec10-like alpha-helical bundle" evidence="7">
    <location>
        <begin position="404"/>
        <end position="1017"/>
    </location>
</feature>